<dbReference type="AlphaFoldDB" id="L0G4B6"/>
<accession>L0G4B6</accession>
<evidence type="ECO:0000313" key="1">
    <source>
        <dbReference type="EMBL" id="AGA79861.1"/>
    </source>
</evidence>
<gene>
    <name evidence="1" type="ordered locus">Echvi_3646</name>
</gene>
<keyword evidence="2" id="KW-1185">Reference proteome</keyword>
<dbReference type="EMBL" id="CP003346">
    <property type="protein sequence ID" value="AGA79861.1"/>
    <property type="molecule type" value="Genomic_DNA"/>
</dbReference>
<dbReference type="KEGG" id="evi:Echvi_3646"/>
<reference evidence="2" key="1">
    <citation type="submission" date="2012-02" db="EMBL/GenBank/DDBJ databases">
        <title>The complete genome of Echinicola vietnamensis DSM 17526.</title>
        <authorList>
            <person name="Lucas S."/>
            <person name="Copeland A."/>
            <person name="Lapidus A."/>
            <person name="Glavina del Rio T."/>
            <person name="Dalin E."/>
            <person name="Tice H."/>
            <person name="Bruce D."/>
            <person name="Goodwin L."/>
            <person name="Pitluck S."/>
            <person name="Peters L."/>
            <person name="Ovchinnikova G."/>
            <person name="Teshima H."/>
            <person name="Kyrpides N."/>
            <person name="Mavromatis K."/>
            <person name="Ivanova N."/>
            <person name="Brettin T."/>
            <person name="Detter J.C."/>
            <person name="Han C."/>
            <person name="Larimer F."/>
            <person name="Land M."/>
            <person name="Hauser L."/>
            <person name="Markowitz V."/>
            <person name="Cheng J.-F."/>
            <person name="Hugenholtz P."/>
            <person name="Woyke T."/>
            <person name="Wu D."/>
            <person name="Brambilla E."/>
            <person name="Klenk H.-P."/>
            <person name="Eisen J.A."/>
        </authorList>
    </citation>
    <scope>NUCLEOTIDE SEQUENCE [LARGE SCALE GENOMIC DNA]</scope>
    <source>
        <strain evidence="2">DSM 17526 / LMG 23754 / KMM 6221</strain>
    </source>
</reference>
<sequence length="122" mass="13704">MNYKVISKLITLKNANCFKKFLFTYWVFHPVSAKSHYSCISTLKTIHFIQSRISMDMIVVINGISRLIILLPLAGSACTPDREMRGSIPRVRCGLGFSASAPDQTAIYEIRKNEALYLSGQS</sequence>
<evidence type="ECO:0000313" key="2">
    <source>
        <dbReference type="Proteomes" id="UP000010796"/>
    </source>
</evidence>
<protein>
    <submittedName>
        <fullName evidence="1">Uncharacterized protein</fullName>
    </submittedName>
</protein>
<name>L0G4B6_ECHVK</name>
<dbReference type="Proteomes" id="UP000010796">
    <property type="component" value="Chromosome"/>
</dbReference>
<dbReference type="HOGENOM" id="CLU_2023077_0_0_10"/>
<proteinExistence type="predicted"/>
<organism evidence="1 2">
    <name type="scientific">Echinicola vietnamensis (strain DSM 17526 / LMG 23754 / KMM 6221)</name>
    <dbReference type="NCBI Taxonomy" id="926556"/>
    <lineage>
        <taxon>Bacteria</taxon>
        <taxon>Pseudomonadati</taxon>
        <taxon>Bacteroidota</taxon>
        <taxon>Cytophagia</taxon>
        <taxon>Cytophagales</taxon>
        <taxon>Cyclobacteriaceae</taxon>
        <taxon>Echinicola</taxon>
    </lineage>
</organism>